<evidence type="ECO:0008006" key="6">
    <source>
        <dbReference type="Google" id="ProtNLM"/>
    </source>
</evidence>
<comment type="caution">
    <text evidence="4">The sequence shown here is derived from an EMBL/GenBank/DDBJ whole genome shotgun (WGS) entry which is preliminary data.</text>
</comment>
<feature type="compositionally biased region" description="Pro residues" evidence="1">
    <location>
        <begin position="362"/>
        <end position="371"/>
    </location>
</feature>
<dbReference type="SUPFAM" id="SSF54236">
    <property type="entry name" value="Ubiquitin-like"/>
    <property type="match status" value="1"/>
</dbReference>
<dbReference type="InterPro" id="IPR001660">
    <property type="entry name" value="SAM"/>
</dbReference>
<dbReference type="SMART" id="SM00314">
    <property type="entry name" value="RA"/>
    <property type="match status" value="1"/>
</dbReference>
<dbReference type="PROSITE" id="PS50200">
    <property type="entry name" value="RA"/>
    <property type="match status" value="1"/>
</dbReference>
<dbReference type="InterPro" id="IPR000159">
    <property type="entry name" value="RA_dom"/>
</dbReference>
<dbReference type="OrthoDB" id="8883818at2759"/>
<dbReference type="Pfam" id="PF00788">
    <property type="entry name" value="RA"/>
    <property type="match status" value="1"/>
</dbReference>
<evidence type="ECO:0000313" key="4">
    <source>
        <dbReference type="EMBL" id="ORX58946.1"/>
    </source>
</evidence>
<reference evidence="4 5" key="1">
    <citation type="submission" date="2016-07" db="EMBL/GenBank/DDBJ databases">
        <title>Pervasive Adenine N6-methylation of Active Genes in Fungi.</title>
        <authorList>
            <consortium name="DOE Joint Genome Institute"/>
            <person name="Mondo S.J."/>
            <person name="Dannebaum R.O."/>
            <person name="Kuo R.C."/>
            <person name="Labutti K."/>
            <person name="Haridas S."/>
            <person name="Kuo A."/>
            <person name="Salamov A."/>
            <person name="Ahrendt S.R."/>
            <person name="Lipzen A."/>
            <person name="Sullivan W."/>
            <person name="Andreopoulos W.B."/>
            <person name="Clum A."/>
            <person name="Lindquist E."/>
            <person name="Daum C."/>
            <person name="Ramamoorthy G.K."/>
            <person name="Gryganskyi A."/>
            <person name="Culley D."/>
            <person name="Magnuson J.K."/>
            <person name="James T.Y."/>
            <person name="O'Malley M.A."/>
            <person name="Stajich J.E."/>
            <person name="Spatafora J.W."/>
            <person name="Visel A."/>
            <person name="Grigoriev I.V."/>
        </authorList>
    </citation>
    <scope>NUCLEOTIDE SEQUENCE [LARGE SCALE GENOMIC DNA]</scope>
    <source>
        <strain evidence="4 5">NRRL 3301</strain>
    </source>
</reference>
<evidence type="ECO:0000259" key="2">
    <source>
        <dbReference type="PROSITE" id="PS50105"/>
    </source>
</evidence>
<sequence length="414" mass="46847">MDNVLLWDTSKVGKWIASIGYSCFETQFKEQGITGDVLMNLDHDTLKDLSVHSVGQRMDVLKHIYVLKTSQRLPVNEWDYIPPSALYENDYLGPNGMADYRKIEVAFQDRDNHLRKLTDELERITMEMNKMREDMVQFWKFAKDKKPLPSFDIDKKHTHSSSNVKPLHILTPPSASHAPDYFHSEKSYSGNDDNKPNVMINDGGAIKVYGEKINNSKVDLEASKNVRLLLDDPCSKVILSALKKYNVVDDWRQYTLWIQFGANDNIQERQLGYDEKPLRISQKLKEAKLNPVYVLKHVKDNKPFIPSEHQRTIVPKPSLENAAKTATITSGRIAYDVVAPVMSSSISSPTPSSTLISRTPTGPYPFTPPPLSHNDTKDSTTNANASNEFLNDLGLDSGVAKAIYSIMMEQDKPM</sequence>
<organism evidence="4 5">
    <name type="scientific">Hesseltinella vesiculosa</name>
    <dbReference type="NCBI Taxonomy" id="101127"/>
    <lineage>
        <taxon>Eukaryota</taxon>
        <taxon>Fungi</taxon>
        <taxon>Fungi incertae sedis</taxon>
        <taxon>Mucoromycota</taxon>
        <taxon>Mucoromycotina</taxon>
        <taxon>Mucoromycetes</taxon>
        <taxon>Mucorales</taxon>
        <taxon>Cunninghamellaceae</taxon>
        <taxon>Hesseltinella</taxon>
    </lineage>
</organism>
<dbReference type="Proteomes" id="UP000242146">
    <property type="component" value="Unassembled WGS sequence"/>
</dbReference>
<name>A0A1X2GQC1_9FUNG</name>
<dbReference type="SMART" id="SM00454">
    <property type="entry name" value="SAM"/>
    <property type="match status" value="1"/>
</dbReference>
<proteinExistence type="predicted"/>
<dbReference type="PROSITE" id="PS50105">
    <property type="entry name" value="SAM_DOMAIN"/>
    <property type="match status" value="1"/>
</dbReference>
<keyword evidence="5" id="KW-1185">Reference proteome</keyword>
<dbReference type="Gene3D" id="3.10.20.90">
    <property type="entry name" value="Phosphatidylinositol 3-kinase Catalytic Subunit, Chain A, domain 1"/>
    <property type="match status" value="1"/>
</dbReference>
<dbReference type="EMBL" id="MCGT01000006">
    <property type="protein sequence ID" value="ORX58946.1"/>
    <property type="molecule type" value="Genomic_DNA"/>
</dbReference>
<dbReference type="Pfam" id="PF07647">
    <property type="entry name" value="SAM_2"/>
    <property type="match status" value="1"/>
</dbReference>
<feature type="region of interest" description="Disordered" evidence="1">
    <location>
        <begin position="345"/>
        <end position="385"/>
    </location>
</feature>
<feature type="domain" description="SAM" evidence="2">
    <location>
        <begin position="7"/>
        <end position="70"/>
    </location>
</feature>
<feature type="domain" description="Ras-associating" evidence="3">
    <location>
        <begin position="202"/>
        <end position="300"/>
    </location>
</feature>
<dbReference type="GO" id="GO:0007165">
    <property type="term" value="P:signal transduction"/>
    <property type="evidence" value="ECO:0007669"/>
    <property type="project" value="InterPro"/>
</dbReference>
<dbReference type="STRING" id="101127.A0A1X2GQC1"/>
<gene>
    <name evidence="4" type="ORF">DM01DRAFT_1405549</name>
</gene>
<dbReference type="InterPro" id="IPR013761">
    <property type="entry name" value="SAM/pointed_sf"/>
</dbReference>
<dbReference type="CDD" id="cd01786">
    <property type="entry name" value="RA_STE50"/>
    <property type="match status" value="1"/>
</dbReference>
<protein>
    <recommendedName>
        <fullName evidence="6">RA-domain-containing protein</fullName>
    </recommendedName>
</protein>
<accession>A0A1X2GQC1</accession>
<evidence type="ECO:0000256" key="1">
    <source>
        <dbReference type="SAM" id="MobiDB-lite"/>
    </source>
</evidence>
<evidence type="ECO:0000313" key="5">
    <source>
        <dbReference type="Proteomes" id="UP000242146"/>
    </source>
</evidence>
<feature type="compositionally biased region" description="Low complexity" evidence="1">
    <location>
        <begin position="345"/>
        <end position="361"/>
    </location>
</feature>
<dbReference type="SUPFAM" id="SSF47769">
    <property type="entry name" value="SAM/Pointed domain"/>
    <property type="match status" value="1"/>
</dbReference>
<evidence type="ECO:0000259" key="3">
    <source>
        <dbReference type="PROSITE" id="PS50200"/>
    </source>
</evidence>
<dbReference type="AlphaFoldDB" id="A0A1X2GQC1"/>
<dbReference type="InterPro" id="IPR029071">
    <property type="entry name" value="Ubiquitin-like_domsf"/>
</dbReference>
<dbReference type="Gene3D" id="1.10.150.50">
    <property type="entry name" value="Transcription Factor, Ets-1"/>
    <property type="match status" value="1"/>
</dbReference>